<evidence type="ECO:0000259" key="7">
    <source>
        <dbReference type="Pfam" id="PF03460"/>
    </source>
</evidence>
<evidence type="ECO:0000313" key="8">
    <source>
        <dbReference type="EMBL" id="MFD1327722.1"/>
    </source>
</evidence>
<dbReference type="Gene3D" id="3.30.413.10">
    <property type="entry name" value="Sulfite Reductase Hemoprotein, domain 1"/>
    <property type="match status" value="2"/>
</dbReference>
<keyword evidence="2" id="KW-0349">Heme</keyword>
<evidence type="ECO:0000256" key="6">
    <source>
        <dbReference type="ARBA" id="ARBA00023014"/>
    </source>
</evidence>
<dbReference type="NCBIfam" id="TIGR02435">
    <property type="entry name" value="CobG"/>
    <property type="match status" value="1"/>
</dbReference>
<evidence type="ECO:0000256" key="4">
    <source>
        <dbReference type="ARBA" id="ARBA00023002"/>
    </source>
</evidence>
<dbReference type="Proteomes" id="UP001597173">
    <property type="component" value="Unassembled WGS sequence"/>
</dbReference>
<keyword evidence="6" id="KW-0411">Iron-sulfur</keyword>
<accession>A0ABW3YUY4</accession>
<dbReference type="SUPFAM" id="SSF56014">
    <property type="entry name" value="Nitrite and sulphite reductase 4Fe-4S domain-like"/>
    <property type="match status" value="2"/>
</dbReference>
<name>A0ABW3YUY4_MYCRA</name>
<keyword evidence="9" id="KW-1185">Reference proteome</keyword>
<keyword evidence="3" id="KW-0479">Metal-binding</keyword>
<evidence type="ECO:0000256" key="5">
    <source>
        <dbReference type="ARBA" id="ARBA00023004"/>
    </source>
</evidence>
<gene>
    <name evidence="8" type="primary">cobG</name>
    <name evidence="8" type="ORF">ACFQ33_07430</name>
</gene>
<dbReference type="PANTHER" id="PTHR32439">
    <property type="entry name" value="FERREDOXIN--NITRITE REDUCTASE, CHLOROPLASTIC"/>
    <property type="match status" value="1"/>
</dbReference>
<dbReference type="InterPro" id="IPR045854">
    <property type="entry name" value="NO2/SO3_Rdtase_4Fe4S_sf"/>
</dbReference>
<dbReference type="SUPFAM" id="SSF55124">
    <property type="entry name" value="Nitrite/Sulfite reductase N-terminal domain-like"/>
    <property type="match status" value="2"/>
</dbReference>
<keyword evidence="5" id="KW-0408">Iron</keyword>
<dbReference type="PANTHER" id="PTHR32439:SF9">
    <property type="entry name" value="BLR3264 PROTEIN"/>
    <property type="match status" value="1"/>
</dbReference>
<evidence type="ECO:0000256" key="2">
    <source>
        <dbReference type="ARBA" id="ARBA00022617"/>
    </source>
</evidence>
<dbReference type="InterPro" id="IPR012798">
    <property type="entry name" value="Cbl_synth_CobG-like"/>
</dbReference>
<evidence type="ECO:0000256" key="3">
    <source>
        <dbReference type="ARBA" id="ARBA00022723"/>
    </source>
</evidence>
<dbReference type="InterPro" id="IPR005117">
    <property type="entry name" value="NiRdtase/SiRdtase_haem-b_fer"/>
</dbReference>
<dbReference type="RefSeq" id="WP_374836434.1">
    <property type="nucleotide sequence ID" value="NZ_JBHEEW010000003.1"/>
</dbReference>
<comment type="caution">
    <text evidence="8">The sequence shown here is derived from an EMBL/GenBank/DDBJ whole genome shotgun (WGS) entry which is preliminary data.</text>
</comment>
<feature type="domain" description="Nitrite/Sulfite reductase ferredoxin-like" evidence="7">
    <location>
        <begin position="30"/>
        <end position="96"/>
    </location>
</feature>
<reference evidence="9" key="1">
    <citation type="journal article" date="2019" name="Int. J. Syst. Evol. Microbiol.">
        <title>The Global Catalogue of Microorganisms (GCM) 10K type strain sequencing project: providing services to taxonomists for standard genome sequencing and annotation.</title>
        <authorList>
            <consortium name="The Broad Institute Genomics Platform"/>
            <consortium name="The Broad Institute Genome Sequencing Center for Infectious Disease"/>
            <person name="Wu L."/>
            <person name="Ma J."/>
        </authorList>
    </citation>
    <scope>NUCLEOTIDE SEQUENCE [LARGE SCALE GENOMIC DNA]</scope>
    <source>
        <strain evidence="9">CCUG 55609</strain>
    </source>
</reference>
<evidence type="ECO:0000313" key="9">
    <source>
        <dbReference type="Proteomes" id="UP001597173"/>
    </source>
</evidence>
<evidence type="ECO:0000256" key="1">
    <source>
        <dbReference type="ARBA" id="ARBA00022485"/>
    </source>
</evidence>
<keyword evidence="1" id="KW-0004">4Fe-4S</keyword>
<dbReference type="InterPro" id="IPR036136">
    <property type="entry name" value="Nit/Sulf_reduc_fer-like_dom_sf"/>
</dbReference>
<dbReference type="Pfam" id="PF03460">
    <property type="entry name" value="NIR_SIR_ferr"/>
    <property type="match status" value="1"/>
</dbReference>
<dbReference type="GO" id="GO:0043818">
    <property type="term" value="F:precorrin-3B synthase activity"/>
    <property type="evidence" value="ECO:0007669"/>
    <property type="project" value="UniProtKB-EC"/>
</dbReference>
<dbReference type="EMBL" id="JBHTNF010000003">
    <property type="protein sequence ID" value="MFD1327722.1"/>
    <property type="molecule type" value="Genomic_DNA"/>
</dbReference>
<keyword evidence="4 8" id="KW-0560">Oxidoreductase</keyword>
<dbReference type="Gene3D" id="3.90.480.10">
    <property type="entry name" value="Sulfite Reductase Hemoprotein,Domain 2"/>
    <property type="match status" value="1"/>
</dbReference>
<dbReference type="EC" id="1.14.13.83" evidence="8"/>
<sequence>MTLTVSASTDIAPAATAGRKRGFCPSLASPMPTGDGLLVRLRPARIGLKPADYVAIARLAAAYGNGLLEVTARGNLQIRGLREETVPKLAAGLAEAEIDFHRGVAVETPPLSGIDPDEIADSEPLAAAIRAAIATHLPPPLVLAPKLSIVVDAGGTLGLSDMVADIRLDAIRRSGGLCWRLSVGGDSCSAREVAAVADGDAVSAVLAVLEVLHGLGPAARGRDLDAEALRSQLGSRACPAGLGDKMIPPSPSRPVGRHRLGEGTALGVGLAYGQTSAAALERLMRGLAALGADEVRLAPHRSLIVLGLADAAIEPGIALAEREGFWTRADGPGNAIAVCAGSAGCASGRFDTKAAADLLVAQAPDLLDGSLTVHISGCAKGCAHPRAAALTLAGQGNGVALAIDARAGDEMGATVRVDGLGEALARIGALIRQERQQTNTARRALDRIGASTLAKAFRQGSQ</sequence>
<protein>
    <submittedName>
        <fullName evidence="8">Precorrin-3B synthase</fullName>
        <ecNumber evidence="8">1.14.13.83</ecNumber>
    </submittedName>
</protein>
<dbReference type="InterPro" id="IPR051329">
    <property type="entry name" value="NIR_SIR_4Fe-4S"/>
</dbReference>
<organism evidence="8 9">
    <name type="scientific">Mycoplana ramosa</name>
    <name type="common">Mycoplana bullata</name>
    <dbReference type="NCBI Taxonomy" id="40837"/>
    <lineage>
        <taxon>Bacteria</taxon>
        <taxon>Pseudomonadati</taxon>
        <taxon>Pseudomonadota</taxon>
        <taxon>Alphaproteobacteria</taxon>
        <taxon>Hyphomicrobiales</taxon>
        <taxon>Rhizobiaceae</taxon>
        <taxon>Mycoplana</taxon>
    </lineage>
</organism>
<proteinExistence type="predicted"/>